<protein>
    <recommendedName>
        <fullName evidence="6">NAD-dependent epimerase/dehydratase</fullName>
    </recommendedName>
</protein>
<gene>
    <name evidence="4" type="ordered locus">Acid345_0055</name>
</gene>
<dbReference type="NCBIfam" id="TIGR01777">
    <property type="entry name" value="yfcH"/>
    <property type="match status" value="1"/>
</dbReference>
<evidence type="ECO:0000256" key="1">
    <source>
        <dbReference type="ARBA" id="ARBA00009353"/>
    </source>
</evidence>
<dbReference type="EMBL" id="CP000360">
    <property type="protein sequence ID" value="ABF39060.1"/>
    <property type="molecule type" value="Genomic_DNA"/>
</dbReference>
<reference evidence="4 5" key="1">
    <citation type="journal article" date="2009" name="Appl. Environ. Microbiol.">
        <title>Three genomes from the phylum Acidobacteria provide insight into the lifestyles of these microorganisms in soils.</title>
        <authorList>
            <person name="Ward N.L."/>
            <person name="Challacombe J.F."/>
            <person name="Janssen P.H."/>
            <person name="Henrissat B."/>
            <person name="Coutinho P.M."/>
            <person name="Wu M."/>
            <person name="Xie G."/>
            <person name="Haft D.H."/>
            <person name="Sait M."/>
            <person name="Badger J."/>
            <person name="Barabote R.D."/>
            <person name="Bradley B."/>
            <person name="Brettin T.S."/>
            <person name="Brinkac L.M."/>
            <person name="Bruce D."/>
            <person name="Creasy T."/>
            <person name="Daugherty S.C."/>
            <person name="Davidsen T.M."/>
            <person name="DeBoy R.T."/>
            <person name="Detter J.C."/>
            <person name="Dodson R.J."/>
            <person name="Durkin A.S."/>
            <person name="Ganapathy A."/>
            <person name="Gwinn-Giglio M."/>
            <person name="Han C.S."/>
            <person name="Khouri H."/>
            <person name="Kiss H."/>
            <person name="Kothari S.P."/>
            <person name="Madupu R."/>
            <person name="Nelson K.E."/>
            <person name="Nelson W.C."/>
            <person name="Paulsen I."/>
            <person name="Penn K."/>
            <person name="Ren Q."/>
            <person name="Rosovitz M.J."/>
            <person name="Selengut J.D."/>
            <person name="Shrivastava S."/>
            <person name="Sullivan S.A."/>
            <person name="Tapia R."/>
            <person name="Thompson L.S."/>
            <person name="Watkins K.L."/>
            <person name="Yang Q."/>
            <person name="Yu C."/>
            <person name="Zafar N."/>
            <person name="Zhou L."/>
            <person name="Kuske C.R."/>
        </authorList>
    </citation>
    <scope>NUCLEOTIDE SEQUENCE [LARGE SCALE GENOMIC DNA]</scope>
    <source>
        <strain evidence="4 5">Ellin345</strain>
    </source>
</reference>
<dbReference type="InterPro" id="IPR013549">
    <property type="entry name" value="DUF1731"/>
</dbReference>
<organism evidence="4 5">
    <name type="scientific">Koribacter versatilis (strain Ellin345)</name>
    <dbReference type="NCBI Taxonomy" id="204669"/>
    <lineage>
        <taxon>Bacteria</taxon>
        <taxon>Pseudomonadati</taxon>
        <taxon>Acidobacteriota</taxon>
        <taxon>Terriglobia</taxon>
        <taxon>Terriglobales</taxon>
        <taxon>Candidatus Korobacteraceae</taxon>
        <taxon>Candidatus Korobacter</taxon>
    </lineage>
</organism>
<dbReference type="RefSeq" id="WP_011520862.1">
    <property type="nucleotide sequence ID" value="NC_008009.1"/>
</dbReference>
<name>Q1IVP0_KORVE</name>
<dbReference type="Pfam" id="PF08338">
    <property type="entry name" value="DUF1731"/>
    <property type="match status" value="1"/>
</dbReference>
<dbReference type="EnsemblBacteria" id="ABF39060">
    <property type="protein sequence ID" value="ABF39060"/>
    <property type="gene ID" value="Acid345_0055"/>
</dbReference>
<sequence>MNVFVTGSTGLIGRAVSARLRSEGHTVTPLVRGTPKAREVQWSPGKTLDPAVLASADAVIHLAGKNVATRWTPEEKKELYESRVAGTKTISDAVAEAFRRTGKPTVLISASAIGYYGNRGDEVLTEESAPGSGFLHDICVAWEGAAQSAKDAGVRVVHPRIGVVLSKDGGALAQMLPIFKLGAGGRLSGGRQWWSWISIHDIVGAMMFALNNVQVSGPVNFTGPYPVTNAAFTKVLGMVLHRPTLFPVPRFALHIAMGKEAAEETALGSLRVLPKRLLDYGYQFQHADLREALHNVVN</sequence>
<dbReference type="HOGENOM" id="CLU_047373_0_2_0"/>
<dbReference type="SUPFAM" id="SSF51735">
    <property type="entry name" value="NAD(P)-binding Rossmann-fold domains"/>
    <property type="match status" value="1"/>
</dbReference>
<feature type="domain" description="DUF1731" evidence="3">
    <location>
        <begin position="248"/>
        <end position="295"/>
    </location>
</feature>
<dbReference type="OrthoDB" id="9801773at2"/>
<comment type="similarity">
    <text evidence="1">Belongs to the NAD(P)-dependent epimerase/dehydratase family. SDR39U1 subfamily.</text>
</comment>
<evidence type="ECO:0000313" key="5">
    <source>
        <dbReference type="Proteomes" id="UP000002432"/>
    </source>
</evidence>
<evidence type="ECO:0000259" key="2">
    <source>
        <dbReference type="Pfam" id="PF01370"/>
    </source>
</evidence>
<dbReference type="KEGG" id="aba:Acid345_0055"/>
<accession>Q1IVP0</accession>
<keyword evidence="5" id="KW-1185">Reference proteome</keyword>
<feature type="domain" description="NAD-dependent epimerase/dehydratase" evidence="2">
    <location>
        <begin position="3"/>
        <end position="214"/>
    </location>
</feature>
<dbReference type="PANTHER" id="PTHR11092">
    <property type="entry name" value="SUGAR NUCLEOTIDE EPIMERASE RELATED"/>
    <property type="match status" value="1"/>
</dbReference>
<dbReference type="Pfam" id="PF01370">
    <property type="entry name" value="Epimerase"/>
    <property type="match status" value="1"/>
</dbReference>
<proteinExistence type="inferred from homology"/>
<dbReference type="Proteomes" id="UP000002432">
    <property type="component" value="Chromosome"/>
</dbReference>
<dbReference type="InterPro" id="IPR010099">
    <property type="entry name" value="SDR39U1"/>
</dbReference>
<dbReference type="PANTHER" id="PTHR11092:SF0">
    <property type="entry name" value="EPIMERASE FAMILY PROTEIN SDR39U1"/>
    <property type="match status" value="1"/>
</dbReference>
<dbReference type="eggNOG" id="COG1090">
    <property type="taxonomic scope" value="Bacteria"/>
</dbReference>
<evidence type="ECO:0000313" key="4">
    <source>
        <dbReference type="EMBL" id="ABF39060.1"/>
    </source>
</evidence>
<dbReference type="InterPro" id="IPR001509">
    <property type="entry name" value="Epimerase_deHydtase"/>
</dbReference>
<evidence type="ECO:0000259" key="3">
    <source>
        <dbReference type="Pfam" id="PF08338"/>
    </source>
</evidence>
<dbReference type="AlphaFoldDB" id="Q1IVP0"/>
<dbReference type="InterPro" id="IPR036291">
    <property type="entry name" value="NAD(P)-bd_dom_sf"/>
</dbReference>
<dbReference type="CDD" id="cd05242">
    <property type="entry name" value="SDR_a8"/>
    <property type="match status" value="1"/>
</dbReference>
<evidence type="ECO:0008006" key="6">
    <source>
        <dbReference type="Google" id="ProtNLM"/>
    </source>
</evidence>
<dbReference type="Gene3D" id="3.40.50.720">
    <property type="entry name" value="NAD(P)-binding Rossmann-like Domain"/>
    <property type="match status" value="1"/>
</dbReference>
<dbReference type="STRING" id="204669.Acid345_0055"/>